<evidence type="ECO:0000313" key="2">
    <source>
        <dbReference type="Proteomes" id="UP001172386"/>
    </source>
</evidence>
<gene>
    <name evidence="1" type="ORF">H2198_006901</name>
</gene>
<reference evidence="1" key="1">
    <citation type="submission" date="2022-10" db="EMBL/GenBank/DDBJ databases">
        <title>Culturing micro-colonial fungi from biological soil crusts in the Mojave desert and describing Neophaeococcomyces mojavensis, and introducing the new genera and species Taxawa tesnikishii.</title>
        <authorList>
            <person name="Kurbessoian T."/>
            <person name="Stajich J.E."/>
        </authorList>
    </citation>
    <scope>NUCLEOTIDE SEQUENCE</scope>
    <source>
        <strain evidence="1">JES_112</strain>
    </source>
</reference>
<sequence length="135" mass="14528">MPPPLAESHFLLHPLVPDNIAHNVRVLSNIRSISALLLGIAAGILGLESLAGFGFYFISQQLISSLFWFILIENDAERYFAGNVVPKGSANTKSVEGREGKRTGAWRDVWFGGGLFTEGLSGFVLGWAGVGGVIR</sequence>
<proteinExistence type="predicted"/>
<evidence type="ECO:0000313" key="1">
    <source>
        <dbReference type="EMBL" id="KAJ9653982.1"/>
    </source>
</evidence>
<protein>
    <submittedName>
        <fullName evidence="1">Uncharacterized protein</fullName>
    </submittedName>
</protein>
<dbReference type="Proteomes" id="UP001172386">
    <property type="component" value="Unassembled WGS sequence"/>
</dbReference>
<comment type="caution">
    <text evidence="1">The sequence shown here is derived from an EMBL/GenBank/DDBJ whole genome shotgun (WGS) entry which is preliminary data.</text>
</comment>
<name>A0ACC3A1G4_9EURO</name>
<organism evidence="1 2">
    <name type="scientific">Neophaeococcomyces mojaviensis</name>
    <dbReference type="NCBI Taxonomy" id="3383035"/>
    <lineage>
        <taxon>Eukaryota</taxon>
        <taxon>Fungi</taxon>
        <taxon>Dikarya</taxon>
        <taxon>Ascomycota</taxon>
        <taxon>Pezizomycotina</taxon>
        <taxon>Eurotiomycetes</taxon>
        <taxon>Chaetothyriomycetidae</taxon>
        <taxon>Chaetothyriales</taxon>
        <taxon>Chaetothyriales incertae sedis</taxon>
        <taxon>Neophaeococcomyces</taxon>
    </lineage>
</organism>
<keyword evidence="2" id="KW-1185">Reference proteome</keyword>
<dbReference type="EMBL" id="JAPDRQ010000135">
    <property type="protein sequence ID" value="KAJ9653982.1"/>
    <property type="molecule type" value="Genomic_DNA"/>
</dbReference>
<accession>A0ACC3A1G4</accession>